<dbReference type="STRING" id="1121279.SAMN02745887_00926"/>
<evidence type="ECO:0000313" key="5">
    <source>
        <dbReference type="Proteomes" id="UP000186513"/>
    </source>
</evidence>
<dbReference type="PANTHER" id="PTHR23305:SF18">
    <property type="entry name" value="OBG-TYPE G DOMAIN-CONTAINING PROTEIN"/>
    <property type="match status" value="1"/>
</dbReference>
<keyword evidence="2" id="KW-0067">ATP-binding</keyword>
<proteinExistence type="predicted"/>
<dbReference type="InterPro" id="IPR012676">
    <property type="entry name" value="TGS-like"/>
</dbReference>
<evidence type="ECO:0000259" key="3">
    <source>
        <dbReference type="Pfam" id="PF06071"/>
    </source>
</evidence>
<dbReference type="Gene3D" id="3.40.50.300">
    <property type="entry name" value="P-loop containing nucleotide triphosphate hydrolases"/>
    <property type="match status" value="1"/>
</dbReference>
<dbReference type="InterPro" id="IPR027417">
    <property type="entry name" value="P-loop_NTPase"/>
</dbReference>
<dbReference type="EMBL" id="FPKR01000003">
    <property type="protein sequence ID" value="SFZ73643.1"/>
    <property type="molecule type" value="Genomic_DNA"/>
</dbReference>
<dbReference type="PANTHER" id="PTHR23305">
    <property type="entry name" value="OBG GTPASE FAMILY"/>
    <property type="match status" value="1"/>
</dbReference>
<evidence type="ECO:0000313" key="4">
    <source>
        <dbReference type="EMBL" id="SFZ73643.1"/>
    </source>
</evidence>
<feature type="domain" description="YchF C-terminal" evidence="3">
    <location>
        <begin position="51"/>
        <end position="134"/>
    </location>
</feature>
<dbReference type="Gene3D" id="3.10.20.30">
    <property type="match status" value="1"/>
</dbReference>
<dbReference type="Proteomes" id="UP000186513">
    <property type="component" value="Unassembled WGS sequence"/>
</dbReference>
<keyword evidence="5" id="KW-1185">Reference proteome</keyword>
<evidence type="ECO:0000256" key="2">
    <source>
        <dbReference type="ARBA" id="ARBA00022840"/>
    </source>
</evidence>
<reference evidence="4 5" key="1">
    <citation type="submission" date="2016-11" db="EMBL/GenBank/DDBJ databases">
        <authorList>
            <person name="Jaros S."/>
            <person name="Januszkiewicz K."/>
            <person name="Wedrychowicz H."/>
        </authorList>
    </citation>
    <scope>NUCLEOTIDE SEQUENCE [LARGE SCALE GENOMIC DNA]</scope>
    <source>
        <strain evidence="4 5">DSM 18899</strain>
    </source>
</reference>
<evidence type="ECO:0000256" key="1">
    <source>
        <dbReference type="ARBA" id="ARBA00022741"/>
    </source>
</evidence>
<dbReference type="FunFam" id="3.10.20.30:FF:000001">
    <property type="entry name" value="Ribosome-binding ATPase YchF"/>
    <property type="match status" value="1"/>
</dbReference>
<dbReference type="InterPro" id="IPR012675">
    <property type="entry name" value="Beta-grasp_dom_sf"/>
</dbReference>
<dbReference type="GO" id="GO:0005737">
    <property type="term" value="C:cytoplasm"/>
    <property type="evidence" value="ECO:0007669"/>
    <property type="project" value="TreeGrafter"/>
</dbReference>
<protein>
    <recommendedName>
        <fullName evidence="3">YchF C-terminal domain-containing protein</fullName>
    </recommendedName>
</protein>
<accession>A0A1K2HA73</accession>
<dbReference type="GO" id="GO:0016887">
    <property type="term" value="F:ATP hydrolysis activity"/>
    <property type="evidence" value="ECO:0007669"/>
    <property type="project" value="TreeGrafter"/>
</dbReference>
<dbReference type="Pfam" id="PF06071">
    <property type="entry name" value="YchF-GTPase_C"/>
    <property type="match status" value="1"/>
</dbReference>
<dbReference type="AlphaFoldDB" id="A0A1K2HA73"/>
<dbReference type="GO" id="GO:0005524">
    <property type="term" value="F:ATP binding"/>
    <property type="evidence" value="ECO:0007669"/>
    <property type="project" value="UniProtKB-KW"/>
</dbReference>
<gene>
    <name evidence="4" type="ORF">SAMN02745887_00926</name>
</gene>
<organism evidence="4 5">
    <name type="scientific">Chitinimonas taiwanensis DSM 18899</name>
    <dbReference type="NCBI Taxonomy" id="1121279"/>
    <lineage>
        <taxon>Bacteria</taxon>
        <taxon>Pseudomonadati</taxon>
        <taxon>Pseudomonadota</taxon>
        <taxon>Betaproteobacteria</taxon>
        <taxon>Neisseriales</taxon>
        <taxon>Chitinibacteraceae</taxon>
        <taxon>Chitinimonas</taxon>
    </lineage>
</organism>
<dbReference type="SUPFAM" id="SSF81271">
    <property type="entry name" value="TGS-like"/>
    <property type="match status" value="1"/>
</dbReference>
<sequence>MLDQPTLTPQQHVNTLRPVMDPCDGNPPNYTLSNALIKSDIAAKNYKLLGLTTYFTTGVKEVRAWTIHARNTALQAAGIIHTDFEGSFIHTQTIAFDDFIAYKGEAGAKDTGKMHAESKEYLVKDEDVLNFLFNV</sequence>
<keyword evidence="1" id="KW-0547">Nucleotide-binding</keyword>
<dbReference type="InterPro" id="IPR013029">
    <property type="entry name" value="YchF_C"/>
</dbReference>
<name>A0A1K2HA73_9NEIS</name>